<dbReference type="CDD" id="cd06225">
    <property type="entry name" value="HAMP"/>
    <property type="match status" value="1"/>
</dbReference>
<evidence type="ECO:0000256" key="5">
    <source>
        <dbReference type="SAM" id="Phobius"/>
    </source>
</evidence>
<feature type="compositionally biased region" description="Low complexity" evidence="4">
    <location>
        <begin position="530"/>
        <end position="547"/>
    </location>
</feature>
<keyword evidence="5" id="KW-0472">Membrane</keyword>
<keyword evidence="5" id="KW-0812">Transmembrane</keyword>
<dbReference type="SUPFAM" id="SSF58104">
    <property type="entry name" value="Methyl-accepting chemotaxis protein (MCP) signaling domain"/>
    <property type="match status" value="1"/>
</dbReference>
<dbReference type="EMBL" id="JANUHB010000009">
    <property type="protein sequence ID" value="MCS0810808.1"/>
    <property type="molecule type" value="Genomic_DNA"/>
</dbReference>
<dbReference type="CDD" id="cd11386">
    <property type="entry name" value="MCP_signal"/>
    <property type="match status" value="1"/>
</dbReference>
<evidence type="ECO:0000256" key="1">
    <source>
        <dbReference type="ARBA" id="ARBA00022481"/>
    </source>
</evidence>
<keyword evidence="3" id="KW-0807">Transducer</keyword>
<comment type="caution">
    <text evidence="8">The sequence shown here is derived from an EMBL/GenBank/DDBJ whole genome shotgun (WGS) entry which is preliminary data.</text>
</comment>
<feature type="transmembrane region" description="Helical" evidence="5">
    <location>
        <begin position="7"/>
        <end position="26"/>
    </location>
</feature>
<sequence length="547" mass="56725">MKIRSRLALGFGIVLSLLVMLIVVGVTRLSGIEASTTKMIDVEWAKADAANTINATIRAQTRRTMELFLVPDKQYRDKIHEHIEANKKIIVAALGTLERLVYSPEEKQLLATVKSERAQYVASFSKVSKLVDDGKPDEAKQVMLQETLPILDKLQASVLELKDLQKNLAMAAADGVRSASGSGVQAMLALGAGALLGGLAFAFLIAHSITGPINRAVGAAKTVAAGDLTSVVEVASADEAGQLLHALNDMSASLLGVVSEVRNGTDTVAAASAQIAAGTRDLSSRTEEQASSLEETAASMEELTSTVKQNADSARQANALAASASDVALRGGDIVGEVVKTMDAINESARTIADIIGVIDGIAFQTNILALNAAVEAARAGEDGRGFAVVAAEVRALAQRSAGAAKEIKTLIGDSVERVDAGCRLVEQAGSTMDDIVVSVRRVTEIMAEITAASDQQTAGIGQISQAIIQMDQVTQQNAALVEQSTAAAASLEEKAHSLARAVAVFKISADDAGGSSAARRVGPQSNRRQLSASPSPALQSAAQGAA</sequence>
<feature type="region of interest" description="Disordered" evidence="4">
    <location>
        <begin position="512"/>
        <end position="547"/>
    </location>
</feature>
<gene>
    <name evidence="8" type="ORF">NX774_23030</name>
</gene>
<dbReference type="Pfam" id="PF12729">
    <property type="entry name" value="4HB_MCP_1"/>
    <property type="match status" value="1"/>
</dbReference>
<evidence type="ECO:0000256" key="3">
    <source>
        <dbReference type="PROSITE-ProRule" id="PRU00284"/>
    </source>
</evidence>
<organism evidence="8 9">
    <name type="scientific">Massilia agilis</name>
    <dbReference type="NCBI Taxonomy" id="1811226"/>
    <lineage>
        <taxon>Bacteria</taxon>
        <taxon>Pseudomonadati</taxon>
        <taxon>Pseudomonadota</taxon>
        <taxon>Betaproteobacteria</taxon>
        <taxon>Burkholderiales</taxon>
        <taxon>Oxalobacteraceae</taxon>
        <taxon>Telluria group</taxon>
        <taxon>Massilia</taxon>
    </lineage>
</organism>
<dbReference type="PROSITE" id="PS50885">
    <property type="entry name" value="HAMP"/>
    <property type="match status" value="1"/>
</dbReference>
<keyword evidence="5" id="KW-1133">Transmembrane helix</keyword>
<dbReference type="SMART" id="SM00283">
    <property type="entry name" value="MA"/>
    <property type="match status" value="1"/>
</dbReference>
<dbReference type="SMART" id="SM00304">
    <property type="entry name" value="HAMP"/>
    <property type="match status" value="1"/>
</dbReference>
<dbReference type="PANTHER" id="PTHR43531:SF14">
    <property type="entry name" value="METHYL-ACCEPTING CHEMOTAXIS PROTEIN I-RELATED"/>
    <property type="match status" value="1"/>
</dbReference>
<dbReference type="InterPro" id="IPR004089">
    <property type="entry name" value="MCPsignal_dom"/>
</dbReference>
<evidence type="ECO:0000313" key="8">
    <source>
        <dbReference type="EMBL" id="MCS0810808.1"/>
    </source>
</evidence>
<protein>
    <submittedName>
        <fullName evidence="8">Methyl-accepting chemotaxis protein</fullName>
    </submittedName>
</protein>
<dbReference type="Pfam" id="PF00672">
    <property type="entry name" value="HAMP"/>
    <property type="match status" value="1"/>
</dbReference>
<keyword evidence="9" id="KW-1185">Reference proteome</keyword>
<evidence type="ECO:0000313" key="9">
    <source>
        <dbReference type="Proteomes" id="UP001206126"/>
    </source>
</evidence>
<name>A0ABT2DHM0_9BURK</name>
<feature type="domain" description="HAMP" evidence="7">
    <location>
        <begin position="207"/>
        <end position="259"/>
    </location>
</feature>
<dbReference type="InterPro" id="IPR024478">
    <property type="entry name" value="HlyB_4HB_MCP"/>
</dbReference>
<dbReference type="CDD" id="cd19411">
    <property type="entry name" value="MCP2201-like_sensor"/>
    <property type="match status" value="1"/>
</dbReference>
<feature type="domain" description="Methyl-accepting transducer" evidence="6">
    <location>
        <begin position="264"/>
        <end position="493"/>
    </location>
</feature>
<dbReference type="InterPro" id="IPR051310">
    <property type="entry name" value="MCP_chemotaxis"/>
</dbReference>
<evidence type="ECO:0000259" key="6">
    <source>
        <dbReference type="PROSITE" id="PS50111"/>
    </source>
</evidence>
<reference evidence="8 9" key="1">
    <citation type="submission" date="2022-08" db="EMBL/GenBank/DDBJ databases">
        <title>Reclassification of Massilia species as members of the genera Telluria, Duganella, Pseudoduganella, Mokoshia gen. nov. and Zemynaea gen. nov. using orthogonal and non-orthogonal genome-based approaches.</title>
        <authorList>
            <person name="Bowman J.P."/>
        </authorList>
    </citation>
    <scope>NUCLEOTIDE SEQUENCE [LARGE SCALE GENOMIC DNA]</scope>
    <source>
        <strain evidence="8 9">JCM 31605</strain>
    </source>
</reference>
<dbReference type="InterPro" id="IPR047347">
    <property type="entry name" value="YvaQ-like_sensor"/>
</dbReference>
<dbReference type="Gene3D" id="1.10.287.950">
    <property type="entry name" value="Methyl-accepting chemotaxis protein"/>
    <property type="match status" value="1"/>
</dbReference>
<evidence type="ECO:0000256" key="4">
    <source>
        <dbReference type="SAM" id="MobiDB-lite"/>
    </source>
</evidence>
<dbReference type="Pfam" id="PF00015">
    <property type="entry name" value="MCPsignal"/>
    <property type="match status" value="1"/>
</dbReference>
<proteinExistence type="inferred from homology"/>
<dbReference type="InterPro" id="IPR003660">
    <property type="entry name" value="HAMP_dom"/>
</dbReference>
<dbReference type="PANTHER" id="PTHR43531">
    <property type="entry name" value="PROTEIN ICFG"/>
    <property type="match status" value="1"/>
</dbReference>
<dbReference type="Proteomes" id="UP001206126">
    <property type="component" value="Unassembled WGS sequence"/>
</dbReference>
<dbReference type="PROSITE" id="PS50111">
    <property type="entry name" value="CHEMOTAXIS_TRANSDUC_2"/>
    <property type="match status" value="1"/>
</dbReference>
<keyword evidence="1" id="KW-0488">Methylation</keyword>
<evidence type="ECO:0000259" key="7">
    <source>
        <dbReference type="PROSITE" id="PS50885"/>
    </source>
</evidence>
<evidence type="ECO:0000256" key="2">
    <source>
        <dbReference type="ARBA" id="ARBA00029447"/>
    </source>
</evidence>
<dbReference type="InterPro" id="IPR004090">
    <property type="entry name" value="Chemotax_Me-accpt_rcpt"/>
</dbReference>
<comment type="similarity">
    <text evidence="2">Belongs to the methyl-accepting chemotaxis (MCP) protein family.</text>
</comment>
<accession>A0ABT2DHM0</accession>
<dbReference type="PRINTS" id="PR00260">
    <property type="entry name" value="CHEMTRNSDUCR"/>
</dbReference>